<keyword evidence="7" id="KW-0378">Hydrolase</keyword>
<dbReference type="PANTHER" id="PTHR43705">
    <property type="entry name" value="HYDROXYACYLGLUTATHIONE HYDROLASE"/>
    <property type="match status" value="1"/>
</dbReference>
<dbReference type="InterPro" id="IPR036866">
    <property type="entry name" value="RibonucZ/Hydroxyglut_hydro"/>
</dbReference>
<dbReference type="GO" id="GO:0004416">
    <property type="term" value="F:hydroxyacylglutathione hydrolase activity"/>
    <property type="evidence" value="ECO:0007669"/>
    <property type="project" value="UniProtKB-EC"/>
</dbReference>
<evidence type="ECO:0000256" key="8">
    <source>
        <dbReference type="ARBA" id="ARBA00022833"/>
    </source>
</evidence>
<dbReference type="EMBL" id="GDKF01009281">
    <property type="protein sequence ID" value="JAT69341.1"/>
    <property type="molecule type" value="Transcribed_RNA"/>
</dbReference>
<dbReference type="InterPro" id="IPR001279">
    <property type="entry name" value="Metallo-B-lactamas"/>
</dbReference>
<evidence type="ECO:0000256" key="5">
    <source>
        <dbReference type="ARBA" id="ARBA00011917"/>
    </source>
</evidence>
<dbReference type="InterPro" id="IPR035680">
    <property type="entry name" value="Clx_II_MBL"/>
</dbReference>
<sequence>GTHIIMHLRVASATYLRQSACYYHSFRASDPYSVSRAPLRSAPRLATPPRPHRTTFGLSSGVQAPACWRRRCVTAAASGMASLTIERVPCLSDNYAWLLHEPASNVVAIVDPSESKPVVAALERSGLKLTHILNTHHHWDHTGGNEELKARFGATVIGPAADRDRIPGIDVALRDGERYSLGAAEFLTLDTPGHTRGHVTYYFPSAKAMFSGDTLFSLGCGRFFEGTPAQMQASLDKLRGLPQDTRVFCGHEYTAGNARFAVSVDPDNEFLREWKGRIDAARAKGLPTVPSLLEDELEANPFLRPNSPAIRKSLGIPASASSAEALGAIRAAKDKA</sequence>
<protein>
    <recommendedName>
        <fullName evidence="5">hydroxyacylglutathione hydrolase</fullName>
        <ecNumber evidence="5">3.1.2.6</ecNumber>
    </recommendedName>
    <alternativeName>
        <fullName evidence="9">Glyoxalase II</fullName>
    </alternativeName>
</protein>
<evidence type="ECO:0000259" key="10">
    <source>
        <dbReference type="SMART" id="SM00849"/>
    </source>
</evidence>
<accession>A0A1D1ZR57</accession>
<dbReference type="NCBIfam" id="TIGR03413">
    <property type="entry name" value="GSH_gloB"/>
    <property type="match status" value="1"/>
</dbReference>
<proteinExistence type="inferred from homology"/>
<evidence type="ECO:0000256" key="9">
    <source>
        <dbReference type="ARBA" id="ARBA00031044"/>
    </source>
</evidence>
<dbReference type="SUPFAM" id="SSF56281">
    <property type="entry name" value="Metallo-hydrolase/oxidoreductase"/>
    <property type="match status" value="1"/>
</dbReference>
<dbReference type="HAMAP" id="MF_01374">
    <property type="entry name" value="Glyoxalase_2"/>
    <property type="match status" value="1"/>
</dbReference>
<organism evidence="11">
    <name type="scientific">Auxenochlorella protothecoides</name>
    <name type="common">Green microalga</name>
    <name type="synonym">Chlorella protothecoides</name>
    <dbReference type="NCBI Taxonomy" id="3075"/>
    <lineage>
        <taxon>Eukaryota</taxon>
        <taxon>Viridiplantae</taxon>
        <taxon>Chlorophyta</taxon>
        <taxon>core chlorophytes</taxon>
        <taxon>Trebouxiophyceae</taxon>
        <taxon>Chlorellales</taxon>
        <taxon>Chlorellaceae</taxon>
        <taxon>Auxenochlorella</taxon>
    </lineage>
</organism>
<dbReference type="CDD" id="cd07723">
    <property type="entry name" value="hydroxyacylglutathione_hydrolase_MBL-fold"/>
    <property type="match status" value="1"/>
</dbReference>
<feature type="non-terminal residue" evidence="11">
    <location>
        <position position="1"/>
    </location>
</feature>
<dbReference type="Gene3D" id="3.60.15.10">
    <property type="entry name" value="Ribonuclease Z/Hydroxyacylglutathione hydrolase-like"/>
    <property type="match status" value="1"/>
</dbReference>
<dbReference type="PANTHER" id="PTHR43705:SF1">
    <property type="entry name" value="HYDROXYACYLGLUTATHIONE HYDROLASE GLOB"/>
    <property type="match status" value="1"/>
</dbReference>
<evidence type="ECO:0000256" key="3">
    <source>
        <dbReference type="ARBA" id="ARBA00004963"/>
    </source>
</evidence>
<reference evidence="11" key="1">
    <citation type="submission" date="2015-08" db="EMBL/GenBank/DDBJ databases">
        <authorList>
            <person name="Babu N.S."/>
            <person name="Beckwith C.J."/>
            <person name="Beseler K.G."/>
            <person name="Brison A."/>
            <person name="Carone J.V."/>
            <person name="Caskin T.P."/>
            <person name="Diamond M."/>
            <person name="Durham M.E."/>
            <person name="Foxe J.M."/>
            <person name="Go M."/>
            <person name="Henderson B.A."/>
            <person name="Jones I.B."/>
            <person name="McGettigan J.A."/>
            <person name="Micheletti S.J."/>
            <person name="Nasrallah M.E."/>
            <person name="Ortiz D."/>
            <person name="Piller C.R."/>
            <person name="Privatt S.R."/>
            <person name="Schneider S.L."/>
            <person name="Sharp S."/>
            <person name="Smith T.C."/>
            <person name="Stanton J.D."/>
            <person name="Ullery H.E."/>
            <person name="Wilson R.J."/>
            <person name="Serrano M.G."/>
            <person name="Buck G."/>
            <person name="Lee V."/>
            <person name="Wang Y."/>
            <person name="Carvalho R."/>
            <person name="Voegtly L."/>
            <person name="Shi R."/>
            <person name="Duckworth R."/>
            <person name="Johnson A."/>
            <person name="Loviza R."/>
            <person name="Walstead R."/>
            <person name="Shah Z."/>
            <person name="Kiflezghi M."/>
            <person name="Wade K."/>
            <person name="Ball S.L."/>
            <person name="Bradley K.W."/>
            <person name="Asai D.J."/>
            <person name="Bowman C.A."/>
            <person name="Russell D.A."/>
            <person name="Pope W.H."/>
            <person name="Jacobs-Sera D."/>
            <person name="Hendrix R.W."/>
            <person name="Hatfull G.F."/>
        </authorList>
    </citation>
    <scope>NUCLEOTIDE SEQUENCE</scope>
</reference>
<dbReference type="GO" id="GO:0046872">
    <property type="term" value="F:metal ion binding"/>
    <property type="evidence" value="ECO:0007669"/>
    <property type="project" value="UniProtKB-KW"/>
</dbReference>
<dbReference type="InterPro" id="IPR017782">
    <property type="entry name" value="Hydroxyacylglutathione_Hdrlase"/>
</dbReference>
<comment type="similarity">
    <text evidence="4">Belongs to the metallo-beta-lactamase superfamily. Glyoxalase II family.</text>
</comment>
<evidence type="ECO:0000256" key="2">
    <source>
        <dbReference type="ARBA" id="ARBA00001947"/>
    </source>
</evidence>
<gene>
    <name evidence="11" type="ORF">g.7310</name>
</gene>
<comment type="catalytic activity">
    <reaction evidence="1">
        <text>an S-(2-hydroxyacyl)glutathione + H2O = a 2-hydroxy carboxylate + glutathione + H(+)</text>
        <dbReference type="Rhea" id="RHEA:21864"/>
        <dbReference type="ChEBI" id="CHEBI:15377"/>
        <dbReference type="ChEBI" id="CHEBI:15378"/>
        <dbReference type="ChEBI" id="CHEBI:57925"/>
        <dbReference type="ChEBI" id="CHEBI:58896"/>
        <dbReference type="ChEBI" id="CHEBI:71261"/>
        <dbReference type="EC" id="3.1.2.6"/>
    </reaction>
</comment>
<evidence type="ECO:0000313" key="11">
    <source>
        <dbReference type="EMBL" id="JAT69341.1"/>
    </source>
</evidence>
<evidence type="ECO:0000256" key="6">
    <source>
        <dbReference type="ARBA" id="ARBA00022723"/>
    </source>
</evidence>
<dbReference type="Pfam" id="PF00753">
    <property type="entry name" value="Lactamase_B"/>
    <property type="match status" value="1"/>
</dbReference>
<evidence type="ECO:0000256" key="1">
    <source>
        <dbReference type="ARBA" id="ARBA00001623"/>
    </source>
</evidence>
<dbReference type="AlphaFoldDB" id="A0A1D1ZR57"/>
<comment type="cofactor">
    <cofactor evidence="2">
        <name>Zn(2+)</name>
        <dbReference type="ChEBI" id="CHEBI:29105"/>
    </cofactor>
</comment>
<dbReference type="InterPro" id="IPR050110">
    <property type="entry name" value="Glyoxalase_II_hydrolase"/>
</dbReference>
<dbReference type="InterPro" id="IPR032282">
    <property type="entry name" value="HAGH_C"/>
</dbReference>
<evidence type="ECO:0000256" key="4">
    <source>
        <dbReference type="ARBA" id="ARBA00006759"/>
    </source>
</evidence>
<keyword evidence="8" id="KW-0862">Zinc</keyword>
<keyword evidence="6" id="KW-0479">Metal-binding</keyword>
<dbReference type="SMART" id="SM00849">
    <property type="entry name" value="Lactamase_B"/>
    <property type="match status" value="1"/>
</dbReference>
<evidence type="ECO:0000256" key="7">
    <source>
        <dbReference type="ARBA" id="ARBA00022801"/>
    </source>
</evidence>
<feature type="domain" description="Metallo-beta-lactamase" evidence="10">
    <location>
        <begin position="93"/>
        <end position="251"/>
    </location>
</feature>
<dbReference type="EC" id="3.1.2.6" evidence="5"/>
<name>A0A1D1ZR57_AUXPR</name>
<dbReference type="Pfam" id="PF16123">
    <property type="entry name" value="HAGH_C"/>
    <property type="match status" value="1"/>
</dbReference>
<dbReference type="GO" id="GO:0019243">
    <property type="term" value="P:methylglyoxal catabolic process to D-lactate via S-lactoyl-glutathione"/>
    <property type="evidence" value="ECO:0007669"/>
    <property type="project" value="InterPro"/>
</dbReference>
<comment type="pathway">
    <text evidence="3">Secondary metabolite metabolism; methylglyoxal degradation; (R)-lactate from methylglyoxal: step 2/2.</text>
</comment>